<dbReference type="Proteomes" id="UP000053201">
    <property type="component" value="Unassembled WGS sequence"/>
</dbReference>
<proteinExistence type="predicted"/>
<keyword evidence="2" id="KW-0732">Signal</keyword>
<accession>A0A0L0HSM9</accession>
<keyword evidence="4" id="KW-1185">Reference proteome</keyword>
<dbReference type="GeneID" id="27685006"/>
<protein>
    <recommendedName>
        <fullName evidence="5">Reelin domain-containing protein</fullName>
    </recommendedName>
</protein>
<organism evidence="3 4">
    <name type="scientific">Spizellomyces punctatus (strain DAOM BR117)</name>
    <dbReference type="NCBI Taxonomy" id="645134"/>
    <lineage>
        <taxon>Eukaryota</taxon>
        <taxon>Fungi</taxon>
        <taxon>Fungi incertae sedis</taxon>
        <taxon>Chytridiomycota</taxon>
        <taxon>Chytridiomycota incertae sedis</taxon>
        <taxon>Chytridiomycetes</taxon>
        <taxon>Spizellomycetales</taxon>
        <taxon>Spizellomycetaceae</taxon>
        <taxon>Spizellomyces</taxon>
    </lineage>
</organism>
<keyword evidence="1" id="KW-0472">Membrane</keyword>
<evidence type="ECO:0000256" key="1">
    <source>
        <dbReference type="SAM" id="Phobius"/>
    </source>
</evidence>
<name>A0A0L0HSM9_SPIPD</name>
<sequence length="205" mass="22253">MLVPLFILIIATLLETGVCAFSLDACAQSTENRCISLSPANSTIVQSSYLLLHLTGLSSTSFSEPLNWDGKFSVSITTWDPTVPHKGNFTIKRSVNGRQPIEAYNQTHRVSPTDAFPIYAFKTSGDGWFPEQIGTPVSFTWKFEAKFGAWERNEALTLLPKNDTAGVIAKPDVPAYSTSGVGREVAVGSMALIVVMISCFSVLVL</sequence>
<evidence type="ECO:0008006" key="5">
    <source>
        <dbReference type="Google" id="ProtNLM"/>
    </source>
</evidence>
<dbReference type="EMBL" id="KQ257451">
    <property type="protein sequence ID" value="KND03884.1"/>
    <property type="molecule type" value="Genomic_DNA"/>
</dbReference>
<feature type="chain" id="PRO_5005540150" description="Reelin domain-containing protein" evidence="2">
    <location>
        <begin position="21"/>
        <end position="205"/>
    </location>
</feature>
<evidence type="ECO:0000313" key="3">
    <source>
        <dbReference type="EMBL" id="KND03884.1"/>
    </source>
</evidence>
<dbReference type="RefSeq" id="XP_016611923.1">
    <property type="nucleotide sequence ID" value="XM_016749657.1"/>
</dbReference>
<dbReference type="VEuPathDB" id="FungiDB:SPPG_01338"/>
<evidence type="ECO:0000256" key="2">
    <source>
        <dbReference type="SAM" id="SignalP"/>
    </source>
</evidence>
<keyword evidence="1" id="KW-0812">Transmembrane</keyword>
<gene>
    <name evidence="3" type="ORF">SPPG_01338</name>
</gene>
<dbReference type="InParanoid" id="A0A0L0HSM9"/>
<evidence type="ECO:0000313" key="4">
    <source>
        <dbReference type="Proteomes" id="UP000053201"/>
    </source>
</evidence>
<keyword evidence="1" id="KW-1133">Transmembrane helix</keyword>
<reference evidence="3 4" key="1">
    <citation type="submission" date="2009-08" db="EMBL/GenBank/DDBJ databases">
        <title>The Genome Sequence of Spizellomyces punctatus strain DAOM BR117.</title>
        <authorList>
            <consortium name="The Broad Institute Genome Sequencing Platform"/>
            <person name="Russ C."/>
            <person name="Cuomo C."/>
            <person name="Shea T."/>
            <person name="Young S.K."/>
            <person name="Zeng Q."/>
            <person name="Koehrsen M."/>
            <person name="Haas B."/>
            <person name="Borodovsky M."/>
            <person name="Guigo R."/>
            <person name="Alvarado L."/>
            <person name="Berlin A."/>
            <person name="Bochicchio J."/>
            <person name="Borenstein D."/>
            <person name="Chapman S."/>
            <person name="Chen Z."/>
            <person name="Engels R."/>
            <person name="Freedman E."/>
            <person name="Gellesch M."/>
            <person name="Goldberg J."/>
            <person name="Griggs A."/>
            <person name="Gujja S."/>
            <person name="Heiman D."/>
            <person name="Hepburn T."/>
            <person name="Howarth C."/>
            <person name="Jen D."/>
            <person name="Larson L."/>
            <person name="Lewis B."/>
            <person name="Mehta T."/>
            <person name="Park D."/>
            <person name="Pearson M."/>
            <person name="Roberts A."/>
            <person name="Saif S."/>
            <person name="Shenoy N."/>
            <person name="Sisk P."/>
            <person name="Stolte C."/>
            <person name="Sykes S."/>
            <person name="Thomson T."/>
            <person name="Walk T."/>
            <person name="White J."/>
            <person name="Yandava C."/>
            <person name="Burger G."/>
            <person name="Gray M.W."/>
            <person name="Holland P.W.H."/>
            <person name="King N."/>
            <person name="Lang F.B.F."/>
            <person name="Roger A.J."/>
            <person name="Ruiz-Trillo I."/>
            <person name="Lander E."/>
            <person name="Nusbaum C."/>
        </authorList>
    </citation>
    <scope>NUCLEOTIDE SEQUENCE [LARGE SCALE GENOMIC DNA]</scope>
    <source>
        <strain evidence="3 4">DAOM BR117</strain>
    </source>
</reference>
<feature type="transmembrane region" description="Helical" evidence="1">
    <location>
        <begin position="185"/>
        <end position="204"/>
    </location>
</feature>
<feature type="signal peptide" evidence="2">
    <location>
        <begin position="1"/>
        <end position="20"/>
    </location>
</feature>
<dbReference type="AlphaFoldDB" id="A0A0L0HSM9"/>